<keyword evidence="2 4" id="KW-0539">Nucleus</keyword>
<feature type="compositionally biased region" description="Low complexity" evidence="5">
    <location>
        <begin position="37"/>
        <end position="56"/>
    </location>
</feature>
<dbReference type="GO" id="GO:0005634">
    <property type="term" value="C:nucleus"/>
    <property type="evidence" value="ECO:0007669"/>
    <property type="project" value="UniProtKB-UniRule"/>
</dbReference>
<keyword evidence="1 4" id="KW-0238">DNA-binding</keyword>
<organism evidence="7 8">
    <name type="scientific">Mucor velutinosus</name>
    <dbReference type="NCBI Taxonomy" id="708070"/>
    <lineage>
        <taxon>Eukaryota</taxon>
        <taxon>Fungi</taxon>
        <taxon>Fungi incertae sedis</taxon>
        <taxon>Mucoromycota</taxon>
        <taxon>Mucoromycotina</taxon>
        <taxon>Mucoromycetes</taxon>
        <taxon>Mucorales</taxon>
        <taxon>Mucorineae</taxon>
        <taxon>Mucoraceae</taxon>
        <taxon>Mucor</taxon>
    </lineage>
</organism>
<dbReference type="Pfam" id="PF00505">
    <property type="entry name" value="HMG_box"/>
    <property type="match status" value="1"/>
</dbReference>
<dbReference type="PRINTS" id="PR00886">
    <property type="entry name" value="HIGHMOBLTY12"/>
</dbReference>
<feature type="region of interest" description="Disordered" evidence="5">
    <location>
        <begin position="125"/>
        <end position="193"/>
    </location>
</feature>
<dbReference type="InterPro" id="IPR050342">
    <property type="entry name" value="HMGB"/>
</dbReference>
<dbReference type="AlphaFoldDB" id="A0AAN7DEI2"/>
<evidence type="ECO:0000313" key="8">
    <source>
        <dbReference type="Proteomes" id="UP001304243"/>
    </source>
</evidence>
<sequence length="193" mass="21457">MALQNSDRNRIDQVIQNLTKNLKDFSEILLNSSEFAGSEASSSNAASNGSAASASSEKPKKKKVEKDPNAPKRNLSSYMLYSQSVRPDVVKQNPSVRPVDIAKIIGEKWNALSDKEKQPFVKAAEKEKARYDKETKTYKATLGEPAESTPAKRKAEQPIAEPVPEKTEKREKKKSKKSSHESSDGKKKSHKKK</sequence>
<comment type="caution">
    <text evidence="7">The sequence shown here is derived from an EMBL/GenBank/DDBJ whole genome shotgun (WGS) entry which is preliminary data.</text>
</comment>
<gene>
    <name evidence="7" type="ORF">ATC70_002694</name>
</gene>
<dbReference type="GO" id="GO:0003677">
    <property type="term" value="F:DNA binding"/>
    <property type="evidence" value="ECO:0007669"/>
    <property type="project" value="UniProtKB-UniRule"/>
</dbReference>
<evidence type="ECO:0000256" key="1">
    <source>
        <dbReference type="ARBA" id="ARBA00023125"/>
    </source>
</evidence>
<dbReference type="SUPFAM" id="SSF47095">
    <property type="entry name" value="HMG-box"/>
    <property type="match status" value="1"/>
</dbReference>
<protein>
    <recommendedName>
        <fullName evidence="6">HMG box domain-containing protein</fullName>
    </recommendedName>
</protein>
<dbReference type="Proteomes" id="UP001304243">
    <property type="component" value="Unassembled WGS sequence"/>
</dbReference>
<dbReference type="SMART" id="SM00398">
    <property type="entry name" value="HMG"/>
    <property type="match status" value="1"/>
</dbReference>
<accession>A0AAN7DEI2</accession>
<feature type="region of interest" description="Disordered" evidence="5">
    <location>
        <begin position="37"/>
        <end position="79"/>
    </location>
</feature>
<dbReference type="EMBL" id="JASEJX010000015">
    <property type="protein sequence ID" value="KAK4515084.1"/>
    <property type="molecule type" value="Genomic_DNA"/>
</dbReference>
<reference evidence="7 8" key="1">
    <citation type="submission" date="2022-11" db="EMBL/GenBank/DDBJ databases">
        <title>Mucor velutinosus strain NIH1002 WGS.</title>
        <authorList>
            <person name="Subramanian P."/>
            <person name="Mullikin J.C."/>
            <person name="Segre J.A."/>
            <person name="Zelazny A.M."/>
        </authorList>
    </citation>
    <scope>NUCLEOTIDE SEQUENCE [LARGE SCALE GENOMIC DNA]</scope>
    <source>
        <strain evidence="7 8">NIH1002</strain>
    </source>
</reference>
<comment type="similarity">
    <text evidence="3">Belongs to the NHP6 family.</text>
</comment>
<keyword evidence="8" id="KW-1185">Reference proteome</keyword>
<dbReference type="PROSITE" id="PS50118">
    <property type="entry name" value="HMG_BOX_2"/>
    <property type="match status" value="1"/>
</dbReference>
<dbReference type="PANTHER" id="PTHR48112:SF22">
    <property type="entry name" value="MITOCHONDRIAL TRANSCRIPTION FACTOR A, ISOFORM B"/>
    <property type="match status" value="1"/>
</dbReference>
<feature type="DNA-binding region" description="HMG box" evidence="4">
    <location>
        <begin position="71"/>
        <end position="139"/>
    </location>
</feature>
<proteinExistence type="inferred from homology"/>
<evidence type="ECO:0000256" key="3">
    <source>
        <dbReference type="ARBA" id="ARBA00043963"/>
    </source>
</evidence>
<feature type="domain" description="HMG box" evidence="6">
    <location>
        <begin position="71"/>
        <end position="139"/>
    </location>
</feature>
<evidence type="ECO:0000259" key="6">
    <source>
        <dbReference type="PROSITE" id="PS50118"/>
    </source>
</evidence>
<evidence type="ECO:0000256" key="4">
    <source>
        <dbReference type="PROSITE-ProRule" id="PRU00267"/>
    </source>
</evidence>
<dbReference type="InterPro" id="IPR036910">
    <property type="entry name" value="HMG_box_dom_sf"/>
</dbReference>
<dbReference type="GeneID" id="89946396"/>
<evidence type="ECO:0000313" key="7">
    <source>
        <dbReference type="EMBL" id="KAK4515084.1"/>
    </source>
</evidence>
<dbReference type="InterPro" id="IPR009071">
    <property type="entry name" value="HMG_box_dom"/>
</dbReference>
<evidence type="ECO:0000256" key="5">
    <source>
        <dbReference type="SAM" id="MobiDB-lite"/>
    </source>
</evidence>
<dbReference type="Gene3D" id="1.10.30.10">
    <property type="entry name" value="High mobility group box domain"/>
    <property type="match status" value="1"/>
</dbReference>
<feature type="compositionally biased region" description="Basic and acidic residues" evidence="5">
    <location>
        <begin position="125"/>
        <end position="137"/>
    </location>
</feature>
<dbReference type="FunFam" id="1.10.30.10:FF:000016">
    <property type="entry name" value="FACT complex subunit SSRP1"/>
    <property type="match status" value="1"/>
</dbReference>
<dbReference type="RefSeq" id="XP_064681750.1">
    <property type="nucleotide sequence ID" value="XM_064822064.1"/>
</dbReference>
<dbReference type="PANTHER" id="PTHR48112">
    <property type="entry name" value="HIGH MOBILITY GROUP PROTEIN DSP1"/>
    <property type="match status" value="1"/>
</dbReference>
<name>A0AAN7DEI2_9FUNG</name>
<evidence type="ECO:0000256" key="2">
    <source>
        <dbReference type="ARBA" id="ARBA00023242"/>
    </source>
</evidence>